<evidence type="ECO:0000313" key="1">
    <source>
        <dbReference type="EMBL" id="KAI3737650.1"/>
    </source>
</evidence>
<organism evidence="1 2">
    <name type="scientific">Cichorium intybus</name>
    <name type="common">Chicory</name>
    <dbReference type="NCBI Taxonomy" id="13427"/>
    <lineage>
        <taxon>Eukaryota</taxon>
        <taxon>Viridiplantae</taxon>
        <taxon>Streptophyta</taxon>
        <taxon>Embryophyta</taxon>
        <taxon>Tracheophyta</taxon>
        <taxon>Spermatophyta</taxon>
        <taxon>Magnoliopsida</taxon>
        <taxon>eudicotyledons</taxon>
        <taxon>Gunneridae</taxon>
        <taxon>Pentapetalae</taxon>
        <taxon>asterids</taxon>
        <taxon>campanulids</taxon>
        <taxon>Asterales</taxon>
        <taxon>Asteraceae</taxon>
        <taxon>Cichorioideae</taxon>
        <taxon>Cichorieae</taxon>
        <taxon>Cichoriinae</taxon>
        <taxon>Cichorium</taxon>
    </lineage>
</organism>
<proteinExistence type="predicted"/>
<dbReference type="Proteomes" id="UP001055811">
    <property type="component" value="Linkage Group LG05"/>
</dbReference>
<keyword evidence="2" id="KW-1185">Reference proteome</keyword>
<gene>
    <name evidence="1" type="ORF">L2E82_27659</name>
</gene>
<accession>A0ACB9CTS0</accession>
<protein>
    <submittedName>
        <fullName evidence="1">Uncharacterized protein</fullName>
    </submittedName>
</protein>
<dbReference type="EMBL" id="CM042013">
    <property type="protein sequence ID" value="KAI3737650.1"/>
    <property type="molecule type" value="Genomic_DNA"/>
</dbReference>
<reference evidence="1 2" key="2">
    <citation type="journal article" date="2022" name="Mol. Ecol. Resour.">
        <title>The genomes of chicory, endive, great burdock and yacon provide insights into Asteraceae paleo-polyploidization history and plant inulin production.</title>
        <authorList>
            <person name="Fan W."/>
            <person name="Wang S."/>
            <person name="Wang H."/>
            <person name="Wang A."/>
            <person name="Jiang F."/>
            <person name="Liu H."/>
            <person name="Zhao H."/>
            <person name="Xu D."/>
            <person name="Zhang Y."/>
        </authorList>
    </citation>
    <scope>NUCLEOTIDE SEQUENCE [LARGE SCALE GENOMIC DNA]</scope>
    <source>
        <strain evidence="2">cv. Punajuju</strain>
        <tissue evidence="1">Leaves</tissue>
    </source>
</reference>
<name>A0ACB9CTS0_CICIN</name>
<sequence length="329" mass="37187">MTLIRFLPDENGNYPPLRSREKSGRRKKERKSDRKRPLNKTPIRSKDDEVGDGTTSVVVLAGELLREAEKLVASKIHPMTIISSYRMTADCARSALLDKVTDNKNDSEKFRSNLVRIAKTTLSSKILSHDKEHFAKLAIDAVKNKKIGLGQPKRIENDCTSCCWPSFRGTVWKITKDGEDVIYAVDFNHRKERHLNGTILESFVRPTVLITDAYNALSNQPSRRLRDQEFIDAILNTLRGNGNVLLPVDTTVDYVKSFLEWMSDSIAKSFEHTRDNAFLLKHVTLLINKSELECTPEGPKIVLASMASLEVGFSHDIFVEWAADSTNLV</sequence>
<comment type="caution">
    <text evidence="1">The sequence shown here is derived from an EMBL/GenBank/DDBJ whole genome shotgun (WGS) entry which is preliminary data.</text>
</comment>
<evidence type="ECO:0000313" key="2">
    <source>
        <dbReference type="Proteomes" id="UP001055811"/>
    </source>
</evidence>
<reference evidence="2" key="1">
    <citation type="journal article" date="2022" name="Mol. Ecol. Resour.">
        <title>The genomes of chicory, endive, great burdock and yacon provide insights into Asteraceae palaeo-polyploidization history and plant inulin production.</title>
        <authorList>
            <person name="Fan W."/>
            <person name="Wang S."/>
            <person name="Wang H."/>
            <person name="Wang A."/>
            <person name="Jiang F."/>
            <person name="Liu H."/>
            <person name="Zhao H."/>
            <person name="Xu D."/>
            <person name="Zhang Y."/>
        </authorList>
    </citation>
    <scope>NUCLEOTIDE SEQUENCE [LARGE SCALE GENOMIC DNA]</scope>
    <source>
        <strain evidence="2">cv. Punajuju</strain>
    </source>
</reference>